<feature type="binding site" evidence="1">
    <location>
        <position position="412"/>
    </location>
    <ligand>
        <name>Mg(2+)</name>
        <dbReference type="ChEBI" id="CHEBI:18420"/>
        <label>1</label>
    </ligand>
</feature>
<feature type="compositionally biased region" description="Low complexity" evidence="2">
    <location>
        <begin position="35"/>
        <end position="49"/>
    </location>
</feature>
<dbReference type="RefSeq" id="WP_203924056.1">
    <property type="nucleotide sequence ID" value="NZ_BONZ01000102.1"/>
</dbReference>
<dbReference type="InterPro" id="IPR005502">
    <property type="entry name" value="Ribosyl_crysJ1"/>
</dbReference>
<evidence type="ECO:0008006" key="5">
    <source>
        <dbReference type="Google" id="ProtNLM"/>
    </source>
</evidence>
<dbReference type="InterPro" id="IPR050792">
    <property type="entry name" value="ADP-ribosylglycohydrolase"/>
</dbReference>
<keyword evidence="1" id="KW-0460">Magnesium</keyword>
<comment type="cofactor">
    <cofactor evidence="1">
        <name>Mg(2+)</name>
        <dbReference type="ChEBI" id="CHEBI:18420"/>
    </cofactor>
    <text evidence="1">Binds 2 magnesium ions per subunit.</text>
</comment>
<proteinExistence type="predicted"/>
<protein>
    <recommendedName>
        <fullName evidence="5">ADP-ribosylglycohydrolase</fullName>
    </recommendedName>
</protein>
<dbReference type="InterPro" id="IPR036705">
    <property type="entry name" value="Ribosyl_crysJ1_sf"/>
</dbReference>
<gene>
    <name evidence="3" type="ORF">Raf01_88060</name>
</gene>
<evidence type="ECO:0000256" key="2">
    <source>
        <dbReference type="SAM" id="MobiDB-lite"/>
    </source>
</evidence>
<reference evidence="3" key="1">
    <citation type="submission" date="2021-01" db="EMBL/GenBank/DDBJ databases">
        <title>Whole genome shotgun sequence of Rugosimonospora africana NBRC 104875.</title>
        <authorList>
            <person name="Komaki H."/>
            <person name="Tamura T."/>
        </authorList>
    </citation>
    <scope>NUCLEOTIDE SEQUENCE</scope>
    <source>
        <strain evidence="3">NBRC 104875</strain>
    </source>
</reference>
<dbReference type="SUPFAM" id="SSF101478">
    <property type="entry name" value="ADP-ribosylglycohydrolase"/>
    <property type="match status" value="1"/>
</dbReference>
<organism evidence="3 4">
    <name type="scientific">Rugosimonospora africana</name>
    <dbReference type="NCBI Taxonomy" id="556532"/>
    <lineage>
        <taxon>Bacteria</taxon>
        <taxon>Bacillati</taxon>
        <taxon>Actinomycetota</taxon>
        <taxon>Actinomycetes</taxon>
        <taxon>Micromonosporales</taxon>
        <taxon>Micromonosporaceae</taxon>
        <taxon>Rugosimonospora</taxon>
    </lineage>
</organism>
<dbReference type="GO" id="GO:0046872">
    <property type="term" value="F:metal ion binding"/>
    <property type="evidence" value="ECO:0007669"/>
    <property type="project" value="UniProtKB-KW"/>
</dbReference>
<comment type="caution">
    <text evidence="3">The sequence shown here is derived from an EMBL/GenBank/DDBJ whole genome shotgun (WGS) entry which is preliminary data.</text>
</comment>
<dbReference type="Proteomes" id="UP000642748">
    <property type="component" value="Unassembled WGS sequence"/>
</dbReference>
<feature type="region of interest" description="Disordered" evidence="2">
    <location>
        <begin position="72"/>
        <end position="120"/>
    </location>
</feature>
<dbReference type="EMBL" id="BONZ01000102">
    <property type="protein sequence ID" value="GIH20634.1"/>
    <property type="molecule type" value="Genomic_DNA"/>
</dbReference>
<accession>A0A8J3VW66</accession>
<evidence type="ECO:0000313" key="4">
    <source>
        <dbReference type="Proteomes" id="UP000642748"/>
    </source>
</evidence>
<name>A0A8J3VW66_9ACTN</name>
<evidence type="ECO:0000313" key="3">
    <source>
        <dbReference type="EMBL" id="GIH20634.1"/>
    </source>
</evidence>
<sequence length="470" mass="50475">MRVTWVQPEDLLPHELLASREEGRPVGDVEARWVAAGGPARPPVGGASPEPASPRLRALADELLDELERVAVPDSAEEPDELSAIRAGWPTQFGPAGSGRADSGLAGSGRAGSGRAAPDGDRYDRLHGAWLGRAVGCLVGKPVEKVPRQGIREILEATGRWPLSDYFTAVGLPEDVAARWPWNRASRTTSLVENIDGMPEDDDLNYPLIALYLLERHGPEFTSDDVAKAWLDLLPGGRVFTAERIAYRNLLLGMDPPATARVRNPFRQWIGAQIRTDLYGWVNPGRPDRAAEQAFRDARISHVRNGVYGAMYAAAMGAAALVESDVNRVLDAGLAVVPPRSRFAEAVRFARDAAGRETDWERIADAIYDRYGDLHWVHVLPNAALLTAAIAYGAGDFERSVFAVVSGGWDTDSSGATVGGVLGALHGARALPERLVRPLRNRLASSVPGFAAAGGIGFDSLAERTLKVAA</sequence>
<keyword evidence="1" id="KW-0479">Metal-binding</keyword>
<evidence type="ECO:0000256" key="1">
    <source>
        <dbReference type="PIRSR" id="PIRSR605502-1"/>
    </source>
</evidence>
<feature type="binding site" evidence="1">
    <location>
        <position position="410"/>
    </location>
    <ligand>
        <name>Mg(2+)</name>
        <dbReference type="ChEBI" id="CHEBI:18420"/>
        <label>1</label>
    </ligand>
</feature>
<feature type="binding site" evidence="1">
    <location>
        <position position="413"/>
    </location>
    <ligand>
        <name>Mg(2+)</name>
        <dbReference type="ChEBI" id="CHEBI:18420"/>
        <label>1</label>
    </ligand>
</feature>
<dbReference type="Gene3D" id="1.10.4080.10">
    <property type="entry name" value="ADP-ribosylation/Crystallin J1"/>
    <property type="match status" value="1"/>
</dbReference>
<dbReference type="AlphaFoldDB" id="A0A8J3VW66"/>
<feature type="region of interest" description="Disordered" evidence="2">
    <location>
        <begin position="35"/>
        <end position="54"/>
    </location>
</feature>
<dbReference type="PANTHER" id="PTHR16222">
    <property type="entry name" value="ADP-RIBOSYLGLYCOHYDROLASE"/>
    <property type="match status" value="1"/>
</dbReference>
<keyword evidence="4" id="KW-1185">Reference proteome</keyword>
<dbReference type="Pfam" id="PF03747">
    <property type="entry name" value="ADP_ribosyl_GH"/>
    <property type="match status" value="1"/>
</dbReference>
<dbReference type="PANTHER" id="PTHR16222:SF12">
    <property type="entry name" value="ADP-RIBOSYLGLYCOHYDROLASE-RELATED"/>
    <property type="match status" value="1"/>
</dbReference>